<keyword evidence="12" id="KW-1185">Reference proteome</keyword>
<dbReference type="InterPro" id="IPR003439">
    <property type="entry name" value="ABC_transporter-like_ATP-bd"/>
</dbReference>
<dbReference type="SMART" id="SM00382">
    <property type="entry name" value="AAA"/>
    <property type="match status" value="1"/>
</dbReference>
<dbReference type="EMBL" id="JAHRIN010027136">
    <property type="protein sequence ID" value="MEQ2201131.1"/>
    <property type="molecule type" value="Genomic_DNA"/>
</dbReference>
<feature type="transmembrane region" description="Helical" evidence="8">
    <location>
        <begin position="197"/>
        <end position="217"/>
    </location>
</feature>
<reference evidence="11 12" key="1">
    <citation type="submission" date="2021-06" db="EMBL/GenBank/DDBJ databases">
        <authorList>
            <person name="Palmer J.M."/>
        </authorList>
    </citation>
    <scope>NUCLEOTIDE SEQUENCE [LARGE SCALE GENOMIC DNA]</scope>
    <source>
        <strain evidence="11 12">XC_2019</strain>
        <tissue evidence="11">Muscle</tissue>
    </source>
</reference>
<evidence type="ECO:0000313" key="12">
    <source>
        <dbReference type="Proteomes" id="UP001434883"/>
    </source>
</evidence>
<dbReference type="PROSITE" id="PS50929">
    <property type="entry name" value="ABC_TM1F"/>
    <property type="match status" value="1"/>
</dbReference>
<evidence type="ECO:0000256" key="7">
    <source>
        <dbReference type="ARBA" id="ARBA00023136"/>
    </source>
</evidence>
<feature type="transmembrane region" description="Helical" evidence="8">
    <location>
        <begin position="223"/>
        <end position="244"/>
    </location>
</feature>
<evidence type="ECO:0000259" key="9">
    <source>
        <dbReference type="PROSITE" id="PS50893"/>
    </source>
</evidence>
<dbReference type="Gene3D" id="1.20.1560.10">
    <property type="entry name" value="ABC transporter type 1, transmembrane domain"/>
    <property type="match status" value="3"/>
</dbReference>
<evidence type="ECO:0000259" key="10">
    <source>
        <dbReference type="PROSITE" id="PS50929"/>
    </source>
</evidence>
<evidence type="ECO:0000256" key="2">
    <source>
        <dbReference type="ARBA" id="ARBA00007577"/>
    </source>
</evidence>
<evidence type="ECO:0000256" key="1">
    <source>
        <dbReference type="ARBA" id="ARBA00004141"/>
    </source>
</evidence>
<dbReference type="Pfam" id="PF00664">
    <property type="entry name" value="ABC_membrane"/>
    <property type="match status" value="1"/>
</dbReference>
<organism evidence="11 12">
    <name type="scientific">Xenoophorus captivus</name>
    <dbReference type="NCBI Taxonomy" id="1517983"/>
    <lineage>
        <taxon>Eukaryota</taxon>
        <taxon>Metazoa</taxon>
        <taxon>Chordata</taxon>
        <taxon>Craniata</taxon>
        <taxon>Vertebrata</taxon>
        <taxon>Euteleostomi</taxon>
        <taxon>Actinopterygii</taxon>
        <taxon>Neopterygii</taxon>
        <taxon>Teleostei</taxon>
        <taxon>Neoteleostei</taxon>
        <taxon>Acanthomorphata</taxon>
        <taxon>Ovalentaria</taxon>
        <taxon>Atherinomorphae</taxon>
        <taxon>Cyprinodontiformes</taxon>
        <taxon>Goodeidae</taxon>
        <taxon>Xenoophorus</taxon>
    </lineage>
</organism>
<comment type="subcellular location">
    <subcellularLocation>
        <location evidence="1">Membrane</location>
        <topology evidence="1">Multi-pass membrane protein</topology>
    </subcellularLocation>
</comment>
<dbReference type="InterPro" id="IPR003593">
    <property type="entry name" value="AAA+_ATPase"/>
</dbReference>
<evidence type="ECO:0000313" key="11">
    <source>
        <dbReference type="EMBL" id="MEQ2201131.1"/>
    </source>
</evidence>
<keyword evidence="7 8" id="KW-0472">Membrane</keyword>
<evidence type="ECO:0000256" key="4">
    <source>
        <dbReference type="ARBA" id="ARBA00022741"/>
    </source>
</evidence>
<dbReference type="Gene3D" id="3.40.50.300">
    <property type="entry name" value="P-loop containing nucleotide triphosphate hydrolases"/>
    <property type="match status" value="3"/>
</dbReference>
<dbReference type="InterPro" id="IPR036640">
    <property type="entry name" value="ABC1_TM_sf"/>
</dbReference>
<dbReference type="SUPFAM" id="SSF90123">
    <property type="entry name" value="ABC transporter transmembrane region"/>
    <property type="match status" value="1"/>
</dbReference>
<comment type="caution">
    <text evidence="11">The sequence shown here is derived from an EMBL/GenBank/DDBJ whole genome shotgun (WGS) entry which is preliminary data.</text>
</comment>
<name>A0ABV0QZB0_9TELE</name>
<evidence type="ECO:0000256" key="3">
    <source>
        <dbReference type="ARBA" id="ARBA00022692"/>
    </source>
</evidence>
<keyword evidence="4" id="KW-0547">Nucleotide-binding</keyword>
<dbReference type="PANTHER" id="PTHR43394">
    <property type="entry name" value="ATP-DEPENDENT PERMEASE MDL1, MITOCHONDRIAL"/>
    <property type="match status" value="1"/>
</dbReference>
<comment type="similarity">
    <text evidence="2">Belongs to the ABC transporter superfamily. ABCB family. Multidrug resistance exporter (TC 3.A.1.201) subfamily.</text>
</comment>
<proteinExistence type="inferred from homology"/>
<dbReference type="Proteomes" id="UP001434883">
    <property type="component" value="Unassembled WGS sequence"/>
</dbReference>
<feature type="domain" description="ABC transmembrane type-1" evidence="10">
    <location>
        <begin position="165"/>
        <end position="259"/>
    </location>
</feature>
<gene>
    <name evidence="11" type="ORF">XENOCAPTIV_008021</name>
</gene>
<keyword evidence="6 8" id="KW-1133">Transmembrane helix</keyword>
<evidence type="ECO:0000256" key="6">
    <source>
        <dbReference type="ARBA" id="ARBA00022989"/>
    </source>
</evidence>
<dbReference type="InterPro" id="IPR039421">
    <property type="entry name" value="Type_1_exporter"/>
</dbReference>
<feature type="domain" description="ABC transporter" evidence="9">
    <location>
        <begin position="232"/>
        <end position="422"/>
    </location>
</feature>
<evidence type="ECO:0000256" key="5">
    <source>
        <dbReference type="ARBA" id="ARBA00022840"/>
    </source>
</evidence>
<keyword evidence="5" id="KW-0067">ATP-binding</keyword>
<accession>A0ABV0QZB0</accession>
<keyword evidence="3 8" id="KW-0812">Transmembrane</keyword>
<sequence>MTMFAYYYVGIGLGVLIVSYFQIFFGVLMAAMNLGQASPCLEAFASGRAAAKTIFETIDRYGRPGVTMEEIIQAAKDANAYNFIMTLPQICQQTAEDDAEENKESAPVARILKYNRPEWPYMLLGSLGAAVNGSVNPIYAVLFSQILGVRAPPVMSVQYVLCYKLSWLDKLLNSPGALTTRLATDASLVQGATGSQIGMIVNSLTSIGVSFIIAFYFSWKLTLVIMCFLPLIGLSGVFQAKMLTGFANEDKKSMEAAGQPGQTLAFVGSSGCGKSTSVQLLERFYDPDEGQVLIDGHQSHAVNVPFLRSQIGIVSQEPVLFDCSIAENIQYGDNTRVVDMEEVVEAAKKAHLHDFVMSLPDTVQSALDEARKGRTCIVIAHRLSTIQTADIIAVMSQGAVIEQGTHDQLMAKKGAYYKLVTTGAPIS</sequence>
<feature type="transmembrane region" description="Helical" evidence="8">
    <location>
        <begin position="6"/>
        <end position="28"/>
    </location>
</feature>
<dbReference type="PROSITE" id="PS50893">
    <property type="entry name" value="ABC_TRANSPORTER_2"/>
    <property type="match status" value="1"/>
</dbReference>
<dbReference type="SUPFAM" id="SSF52540">
    <property type="entry name" value="P-loop containing nucleoside triphosphate hydrolases"/>
    <property type="match status" value="1"/>
</dbReference>
<protein>
    <submittedName>
        <fullName evidence="11">Uncharacterized protein</fullName>
    </submittedName>
</protein>
<dbReference type="PANTHER" id="PTHR43394:SF27">
    <property type="entry name" value="ATP-DEPENDENT TRANSLOCASE ABCB1-LIKE"/>
    <property type="match status" value="1"/>
</dbReference>
<dbReference type="InterPro" id="IPR027417">
    <property type="entry name" value="P-loop_NTPase"/>
</dbReference>
<dbReference type="InterPro" id="IPR011527">
    <property type="entry name" value="ABC1_TM_dom"/>
</dbReference>
<evidence type="ECO:0000256" key="8">
    <source>
        <dbReference type="SAM" id="Phobius"/>
    </source>
</evidence>
<dbReference type="SUPFAM" id="SSF53067">
    <property type="entry name" value="Actin-like ATPase domain"/>
    <property type="match status" value="1"/>
</dbReference>
<dbReference type="InterPro" id="IPR043129">
    <property type="entry name" value="ATPase_NBD"/>
</dbReference>